<dbReference type="Proteomes" id="UP000002524">
    <property type="component" value="Chromosome 1"/>
</dbReference>
<organism evidence="2 3">
    <name type="scientific">Deinococcus radiodurans (strain ATCC 13939 / DSM 20539 / JCM 16871 / CCUG 27074 / LMG 4051 / NBRC 15346 / NCIMB 9279 / VKM B-1422 / R1)</name>
    <dbReference type="NCBI Taxonomy" id="243230"/>
    <lineage>
        <taxon>Bacteria</taxon>
        <taxon>Thermotogati</taxon>
        <taxon>Deinococcota</taxon>
        <taxon>Deinococci</taxon>
        <taxon>Deinococcales</taxon>
        <taxon>Deinococcaceae</taxon>
        <taxon>Deinococcus</taxon>
    </lineage>
</organism>
<evidence type="ECO:0000313" key="2">
    <source>
        <dbReference type="EMBL" id="AAF10572.1"/>
    </source>
</evidence>
<dbReference type="PIR" id="F75451">
    <property type="entry name" value="F75451"/>
</dbReference>
<evidence type="ECO:0000256" key="1">
    <source>
        <dbReference type="SAM" id="MobiDB-lite"/>
    </source>
</evidence>
<feature type="region of interest" description="Disordered" evidence="1">
    <location>
        <begin position="55"/>
        <end position="75"/>
    </location>
</feature>
<dbReference type="KEGG" id="dra:DR_0996"/>
<dbReference type="STRING" id="243230.DR_0996"/>
<sequence>MPAFVDNSGGQFRCSSGSQLFAGHLTLCRSIGPEVQGEKHCSEHHFWASSPALTPVKPSKSACGDISSPRNLNHD</sequence>
<dbReference type="InParanoid" id="Q9RVN1"/>
<protein>
    <submittedName>
        <fullName evidence="2">Uncharacterized protein</fullName>
    </submittedName>
</protein>
<name>Q9RVN1_DEIRA</name>
<proteinExistence type="predicted"/>
<dbReference type="HOGENOM" id="CLU_2665055_0_0_0"/>
<reference evidence="2 3" key="1">
    <citation type="journal article" date="1999" name="Science">
        <title>Genome sequence of the radioresistant bacterium Deinococcus radiodurans R1.</title>
        <authorList>
            <person name="White O."/>
            <person name="Eisen J.A."/>
            <person name="Heidelberg J.F."/>
            <person name="Hickey E.K."/>
            <person name="Peterson J.D."/>
            <person name="Dodson R.J."/>
            <person name="Haft D.H."/>
            <person name="Gwinn M.L."/>
            <person name="Nelson W.C."/>
            <person name="Richardson D.L."/>
            <person name="Moffat K.S."/>
            <person name="Qin H."/>
            <person name="Jiang L."/>
            <person name="Pamphile W."/>
            <person name="Crosby M."/>
            <person name="Shen M."/>
            <person name="Vamathevan J.J."/>
            <person name="Lam P."/>
            <person name="McDonald L."/>
            <person name="Utterback T."/>
            <person name="Zalewski C."/>
            <person name="Makarova K.S."/>
            <person name="Aravind L."/>
            <person name="Daly M.J."/>
            <person name="Minton K.W."/>
            <person name="Fleischmann R.D."/>
            <person name="Ketchum K.A."/>
            <person name="Nelson K.E."/>
            <person name="Salzberg S."/>
            <person name="Smith H.O."/>
            <person name="Venter J.C."/>
            <person name="Fraser C.M."/>
        </authorList>
    </citation>
    <scope>NUCLEOTIDE SEQUENCE [LARGE SCALE GENOMIC DNA]</scope>
    <source>
        <strain evidence="3">ATCC 13939 / DSM 20539 / JCM 16871 / LMG 4051 / NBRC 15346 / NCIMB 9279 / R1 / VKM B-1422</strain>
    </source>
</reference>
<dbReference type="EMBL" id="AE000513">
    <property type="protein sequence ID" value="AAF10572.1"/>
    <property type="molecule type" value="Genomic_DNA"/>
</dbReference>
<dbReference type="PaxDb" id="243230-DR_0996"/>
<dbReference type="AlphaFoldDB" id="Q9RVN1"/>
<evidence type="ECO:0000313" key="3">
    <source>
        <dbReference type="Proteomes" id="UP000002524"/>
    </source>
</evidence>
<accession>Q9RVN1</accession>
<keyword evidence="3" id="KW-1185">Reference proteome</keyword>
<dbReference type="EnsemblBacteria" id="AAF10572">
    <property type="protein sequence ID" value="AAF10572"/>
    <property type="gene ID" value="DR_0996"/>
</dbReference>
<gene>
    <name evidence="2" type="ordered locus">DR_0996</name>
</gene>